<evidence type="ECO:0000256" key="5">
    <source>
        <dbReference type="ARBA" id="ARBA00023284"/>
    </source>
</evidence>
<dbReference type="InterPro" id="IPR013766">
    <property type="entry name" value="Thioredoxin_domain"/>
</dbReference>
<dbReference type="Pfam" id="PF13462">
    <property type="entry name" value="Thioredoxin_4"/>
    <property type="match status" value="1"/>
</dbReference>
<gene>
    <name evidence="7" type="ORF">BECKFM1743B_GA0114221_104181</name>
</gene>
<evidence type="ECO:0000259" key="6">
    <source>
        <dbReference type="PROSITE" id="PS51352"/>
    </source>
</evidence>
<evidence type="ECO:0000256" key="1">
    <source>
        <dbReference type="ARBA" id="ARBA00005791"/>
    </source>
</evidence>
<dbReference type="EMBL" id="CAADFL010000418">
    <property type="protein sequence ID" value="VFK16428.1"/>
    <property type="molecule type" value="Genomic_DNA"/>
</dbReference>
<dbReference type="PANTHER" id="PTHR13887">
    <property type="entry name" value="GLUTATHIONE S-TRANSFERASE KAPPA"/>
    <property type="match status" value="1"/>
</dbReference>
<organism evidence="7">
    <name type="scientific">Candidatus Kentrum sp. FM</name>
    <dbReference type="NCBI Taxonomy" id="2126340"/>
    <lineage>
        <taxon>Bacteria</taxon>
        <taxon>Pseudomonadati</taxon>
        <taxon>Pseudomonadota</taxon>
        <taxon>Gammaproteobacteria</taxon>
        <taxon>Candidatus Kentrum</taxon>
    </lineage>
</organism>
<dbReference type="InterPro" id="IPR036249">
    <property type="entry name" value="Thioredoxin-like_sf"/>
</dbReference>
<protein>
    <submittedName>
        <fullName evidence="7">Thioredoxin</fullName>
    </submittedName>
</protein>
<dbReference type="AlphaFoldDB" id="A0A450WHH6"/>
<dbReference type="PANTHER" id="PTHR13887:SF14">
    <property type="entry name" value="DISULFIDE BOND FORMATION PROTEIN D"/>
    <property type="match status" value="1"/>
</dbReference>
<name>A0A450WHH6_9GAMM</name>
<dbReference type="Gene3D" id="3.40.30.10">
    <property type="entry name" value="Glutaredoxin"/>
    <property type="match status" value="1"/>
</dbReference>
<keyword evidence="2" id="KW-0732">Signal</keyword>
<keyword evidence="5" id="KW-0676">Redox-active center</keyword>
<keyword evidence="4" id="KW-1015">Disulfide bond</keyword>
<comment type="similarity">
    <text evidence="1">Belongs to the thioredoxin family. DsbA subfamily.</text>
</comment>
<sequence>MSACQNSNIMKTANIKSSNLLSAGIVFVLLSAQVLTPGLAAERALFQLNGLDYLESELPAGSQLTLYELDNEYYRELRLLIEDVLFEMYLEQEARREGKSKDEIRTARLSVEEPDEKSIRALYDILETRIDKPYQSVRKQLAEHLRRQQADAKKFMLLADYREKNDFEMLLARPVPPFIEIRTRGFPVRGNPEAKVTIVDFADYLCPHCKTASQAIKRIAKRFEGKVKVIYMDFLVTGSDVSRLVAQGGVCADKQGKFWAYHDLAYEHQEELNEDSPTDLAREVGLDRKRFQRCLRSEEAIDKVEQAEQEARQLQLNATPSVFVNGKRVVLHDIEQDIIDAVKKALKSRNVSEE</sequence>
<evidence type="ECO:0000256" key="4">
    <source>
        <dbReference type="ARBA" id="ARBA00023157"/>
    </source>
</evidence>
<dbReference type="InterPro" id="IPR012336">
    <property type="entry name" value="Thioredoxin-like_fold"/>
</dbReference>
<reference evidence="7" key="1">
    <citation type="submission" date="2019-02" db="EMBL/GenBank/DDBJ databases">
        <authorList>
            <person name="Gruber-Vodicka R. H."/>
            <person name="Seah K. B. B."/>
        </authorList>
    </citation>
    <scope>NUCLEOTIDE SEQUENCE</scope>
    <source>
        <strain evidence="7">BECK_BZ164</strain>
    </source>
</reference>
<evidence type="ECO:0000256" key="2">
    <source>
        <dbReference type="ARBA" id="ARBA00022729"/>
    </source>
</evidence>
<dbReference type="PROSITE" id="PS51352">
    <property type="entry name" value="THIOREDOXIN_2"/>
    <property type="match status" value="1"/>
</dbReference>
<evidence type="ECO:0000313" key="7">
    <source>
        <dbReference type="EMBL" id="VFK16428.1"/>
    </source>
</evidence>
<dbReference type="GO" id="GO:0016491">
    <property type="term" value="F:oxidoreductase activity"/>
    <property type="evidence" value="ECO:0007669"/>
    <property type="project" value="UniProtKB-KW"/>
</dbReference>
<evidence type="ECO:0000256" key="3">
    <source>
        <dbReference type="ARBA" id="ARBA00023002"/>
    </source>
</evidence>
<keyword evidence="3" id="KW-0560">Oxidoreductase</keyword>
<dbReference type="SUPFAM" id="SSF52833">
    <property type="entry name" value="Thioredoxin-like"/>
    <property type="match status" value="1"/>
</dbReference>
<feature type="domain" description="Thioredoxin" evidence="6">
    <location>
        <begin position="169"/>
        <end position="344"/>
    </location>
</feature>
<proteinExistence type="inferred from homology"/>
<accession>A0A450WHH6</accession>